<evidence type="ECO:0000313" key="5">
    <source>
        <dbReference type="EMBL" id="MET3617820.1"/>
    </source>
</evidence>
<organism evidence="5 6">
    <name type="scientific">Peptoniphilus olsenii</name>
    <dbReference type="NCBI Taxonomy" id="411570"/>
    <lineage>
        <taxon>Bacteria</taxon>
        <taxon>Bacillati</taxon>
        <taxon>Bacillota</taxon>
        <taxon>Tissierellia</taxon>
        <taxon>Tissierellales</taxon>
        <taxon>Peptoniphilaceae</taxon>
        <taxon>Peptoniphilus</taxon>
    </lineage>
</organism>
<dbReference type="Pfam" id="PF01037">
    <property type="entry name" value="AsnC_trans_reg"/>
    <property type="match status" value="1"/>
</dbReference>
<proteinExistence type="predicted"/>
<accession>A0ABV2JAK2</accession>
<dbReference type="InterPro" id="IPR011991">
    <property type="entry name" value="ArsR-like_HTH"/>
</dbReference>
<dbReference type="PRINTS" id="PR00033">
    <property type="entry name" value="HTHASNC"/>
</dbReference>
<dbReference type="PROSITE" id="PS50956">
    <property type="entry name" value="HTH_ASNC_2"/>
    <property type="match status" value="1"/>
</dbReference>
<keyword evidence="2" id="KW-0238">DNA-binding</keyword>
<dbReference type="PANTHER" id="PTHR30154:SF34">
    <property type="entry name" value="TRANSCRIPTIONAL REGULATOR AZLB"/>
    <property type="match status" value="1"/>
</dbReference>
<protein>
    <submittedName>
        <fullName evidence="5">Lrp/AsnC family leucine-responsive transcriptional regulator</fullName>
    </submittedName>
</protein>
<evidence type="ECO:0000256" key="1">
    <source>
        <dbReference type="ARBA" id="ARBA00023015"/>
    </source>
</evidence>
<dbReference type="InterPro" id="IPR036390">
    <property type="entry name" value="WH_DNA-bd_sf"/>
</dbReference>
<dbReference type="PROSITE" id="PS00519">
    <property type="entry name" value="HTH_ASNC_1"/>
    <property type="match status" value="1"/>
</dbReference>
<dbReference type="InterPro" id="IPR000485">
    <property type="entry name" value="AsnC-type_HTH_dom"/>
</dbReference>
<comment type="caution">
    <text evidence="5">The sequence shown here is derived from an EMBL/GenBank/DDBJ whole genome shotgun (WGS) entry which is preliminary data.</text>
</comment>
<dbReference type="Pfam" id="PF13412">
    <property type="entry name" value="HTH_24"/>
    <property type="match status" value="1"/>
</dbReference>
<feature type="domain" description="HTH asnC-type" evidence="4">
    <location>
        <begin position="7"/>
        <end position="68"/>
    </location>
</feature>
<dbReference type="InterPro" id="IPR019888">
    <property type="entry name" value="Tscrpt_reg_AsnC-like"/>
</dbReference>
<dbReference type="PANTHER" id="PTHR30154">
    <property type="entry name" value="LEUCINE-RESPONSIVE REGULATORY PROTEIN"/>
    <property type="match status" value="1"/>
</dbReference>
<keyword evidence="6" id="KW-1185">Reference proteome</keyword>
<dbReference type="SUPFAM" id="SSF46785">
    <property type="entry name" value="Winged helix' DNA-binding domain"/>
    <property type="match status" value="1"/>
</dbReference>
<evidence type="ECO:0000259" key="4">
    <source>
        <dbReference type="PROSITE" id="PS50956"/>
    </source>
</evidence>
<dbReference type="EMBL" id="JBEPMA010000009">
    <property type="protein sequence ID" value="MET3617820.1"/>
    <property type="molecule type" value="Genomic_DNA"/>
</dbReference>
<dbReference type="RefSeq" id="WP_354368623.1">
    <property type="nucleotide sequence ID" value="NZ_JBEPMA010000009.1"/>
</dbReference>
<dbReference type="InterPro" id="IPR019885">
    <property type="entry name" value="Tscrpt_reg_HTH_AsnC-type_CS"/>
</dbReference>
<dbReference type="Gene3D" id="3.30.70.920">
    <property type="match status" value="1"/>
</dbReference>
<dbReference type="SUPFAM" id="SSF54909">
    <property type="entry name" value="Dimeric alpha+beta barrel"/>
    <property type="match status" value="1"/>
</dbReference>
<dbReference type="InterPro" id="IPR036388">
    <property type="entry name" value="WH-like_DNA-bd_sf"/>
</dbReference>
<gene>
    <name evidence="5" type="ORF">ABID14_001455</name>
</gene>
<keyword evidence="3" id="KW-0804">Transcription</keyword>
<dbReference type="InterPro" id="IPR011008">
    <property type="entry name" value="Dimeric_a/b-barrel"/>
</dbReference>
<sequence>MKKNVNLDEIDIKILELLQENGRMSHEEISKHLNLTRPAIHRRIYKMEEAGYIKGYKVLIDWQKIGYNVDTFVLAKVNTNDFDRLISSIMEIKDENFKIFECYRVTGEQCIMLRIKTINTSDLTRFYDMILTIQGIVDTKTLLILYSEKGNNEIFTRTDENN</sequence>
<name>A0ABV2JAK2_9FIRM</name>
<evidence type="ECO:0000256" key="3">
    <source>
        <dbReference type="ARBA" id="ARBA00023163"/>
    </source>
</evidence>
<dbReference type="CDD" id="cd00090">
    <property type="entry name" value="HTH_ARSR"/>
    <property type="match status" value="1"/>
</dbReference>
<evidence type="ECO:0000313" key="6">
    <source>
        <dbReference type="Proteomes" id="UP001549162"/>
    </source>
</evidence>
<dbReference type="Proteomes" id="UP001549162">
    <property type="component" value="Unassembled WGS sequence"/>
</dbReference>
<dbReference type="SMART" id="SM00344">
    <property type="entry name" value="HTH_ASNC"/>
    <property type="match status" value="1"/>
</dbReference>
<dbReference type="InterPro" id="IPR019887">
    <property type="entry name" value="Tscrpt_reg_AsnC/Lrp_C"/>
</dbReference>
<reference evidence="5 6" key="1">
    <citation type="submission" date="2024-06" db="EMBL/GenBank/DDBJ databases">
        <title>Genomic Encyclopedia of Type Strains, Phase IV (KMG-IV): sequencing the most valuable type-strain genomes for metagenomic binning, comparative biology and taxonomic classification.</title>
        <authorList>
            <person name="Goeker M."/>
        </authorList>
    </citation>
    <scope>NUCLEOTIDE SEQUENCE [LARGE SCALE GENOMIC DNA]</scope>
    <source>
        <strain evidence="5 6">DSM 21460</strain>
    </source>
</reference>
<evidence type="ECO:0000256" key="2">
    <source>
        <dbReference type="ARBA" id="ARBA00023125"/>
    </source>
</evidence>
<keyword evidence="1" id="KW-0805">Transcription regulation</keyword>
<dbReference type="Gene3D" id="1.10.10.10">
    <property type="entry name" value="Winged helix-like DNA-binding domain superfamily/Winged helix DNA-binding domain"/>
    <property type="match status" value="1"/>
</dbReference>